<proteinExistence type="predicted"/>
<accession>A0A4Q7P7X4</accession>
<name>A0A4Q7P7X4_9BACT</name>
<evidence type="ECO:0000313" key="2">
    <source>
        <dbReference type="Proteomes" id="UP000292209"/>
    </source>
</evidence>
<sequence length="40" mass="4880">MFWPKQKANQSFHNEIIIIEKNNTIRTNFLKNEDAYIKKL</sequence>
<gene>
    <name evidence="1" type="ORF">BC751_1124</name>
</gene>
<organism evidence="1 2">
    <name type="scientific">Cecembia calidifontis</name>
    <dbReference type="NCBI Taxonomy" id="1187080"/>
    <lineage>
        <taxon>Bacteria</taxon>
        <taxon>Pseudomonadati</taxon>
        <taxon>Bacteroidota</taxon>
        <taxon>Cytophagia</taxon>
        <taxon>Cytophagales</taxon>
        <taxon>Cyclobacteriaceae</taxon>
        <taxon>Cecembia</taxon>
    </lineage>
</organism>
<reference evidence="1 2" key="1">
    <citation type="submission" date="2019-02" db="EMBL/GenBank/DDBJ databases">
        <title>Genomic Encyclopedia of Archaeal and Bacterial Type Strains, Phase II (KMG-II): from individual species to whole genera.</title>
        <authorList>
            <person name="Goeker M."/>
        </authorList>
    </citation>
    <scope>NUCLEOTIDE SEQUENCE [LARGE SCALE GENOMIC DNA]</scope>
    <source>
        <strain evidence="1 2">DSM 21411</strain>
    </source>
</reference>
<dbReference type="EMBL" id="SGXG01000001">
    <property type="protein sequence ID" value="RZS95590.1"/>
    <property type="molecule type" value="Genomic_DNA"/>
</dbReference>
<protein>
    <submittedName>
        <fullName evidence="1">Uncharacterized protein</fullName>
    </submittedName>
</protein>
<dbReference type="Proteomes" id="UP000292209">
    <property type="component" value="Unassembled WGS sequence"/>
</dbReference>
<keyword evidence="2" id="KW-1185">Reference proteome</keyword>
<comment type="caution">
    <text evidence="1">The sequence shown here is derived from an EMBL/GenBank/DDBJ whole genome shotgun (WGS) entry which is preliminary data.</text>
</comment>
<dbReference type="AlphaFoldDB" id="A0A4Q7P7X4"/>
<evidence type="ECO:0000313" key="1">
    <source>
        <dbReference type="EMBL" id="RZS95590.1"/>
    </source>
</evidence>